<comment type="caution">
    <text evidence="3">The sequence shown here is derived from an EMBL/GenBank/DDBJ whole genome shotgun (WGS) entry which is preliminary data.</text>
</comment>
<dbReference type="Gene3D" id="2.60.120.260">
    <property type="entry name" value="Galactose-binding domain-like"/>
    <property type="match status" value="1"/>
</dbReference>
<evidence type="ECO:0000313" key="3">
    <source>
        <dbReference type="EMBL" id="EEG28461.1"/>
    </source>
</evidence>
<gene>
    <name evidence="3" type="ORF">CLOSTMETH_03842</name>
</gene>
<accession>C0EIZ6</accession>
<proteinExistence type="predicted"/>
<feature type="chain" id="PRO_5002897468" evidence="2">
    <location>
        <begin position="32"/>
        <end position="1051"/>
    </location>
</feature>
<dbReference type="STRING" id="537013.CLOSTMETH_03842"/>
<feature type="region of interest" description="Disordered" evidence="1">
    <location>
        <begin position="982"/>
        <end position="1022"/>
    </location>
</feature>
<dbReference type="Pfam" id="PF17132">
    <property type="entry name" value="Glyco_hydro_106"/>
    <property type="match status" value="1"/>
</dbReference>
<organism evidence="3 4">
    <name type="scientific">[Clostridium] methylpentosum DSM 5476</name>
    <dbReference type="NCBI Taxonomy" id="537013"/>
    <lineage>
        <taxon>Bacteria</taxon>
        <taxon>Bacillati</taxon>
        <taxon>Bacillota</taxon>
        <taxon>Clostridia</taxon>
        <taxon>Eubacteriales</taxon>
        <taxon>Oscillospiraceae</taxon>
        <taxon>Oscillospiraceae incertae sedis</taxon>
    </lineage>
</organism>
<dbReference type="PANTHER" id="PTHR36848:SF2">
    <property type="entry name" value="SECRETED PROTEIN"/>
    <property type="match status" value="1"/>
</dbReference>
<keyword evidence="2" id="KW-0732">Signal</keyword>
<feature type="signal peptide" evidence="2">
    <location>
        <begin position="1"/>
        <end position="31"/>
    </location>
</feature>
<dbReference type="NCBIfam" id="NF045579">
    <property type="entry name" value="rhamnoside_JR"/>
    <property type="match status" value="1"/>
</dbReference>
<sequence>MKQKFIKRTLAGLTSALLVASMLSTSLPAFAADDSAGAQFAAAFQNPSNEYRPKVRWWWPGGDVNSEELIRELNLLHEAGFGGAEMQPFDYSLDSKELENPDSPVKDFMTDSFLSKVSDLLEEAQKLDMIMDMNMGSGYCAGASFVDLEDNEKTLLSADVTVSESQDGAKIPTLGPNYMYELFTPGVTSFVGPGWHTMNYMPENAELLKLYAARVTDGERNPDYTVLNDTVTLDLTSVEFITDYDAEAGTYSWDCPDTSAQWQIIAVYSMPVGSNPIGSVEVGAPGETSYMVDALNYAAGLRYYENWFKQLEPIMQYTEDGTLRAAFNDSYEFFAQRIYTDGLLDTFEKVNGYDASPYLPALLMPGKNQIANFFVGNRAPEFAFADEENGDINTRINYDYDKAIAAGLIDGWYKASSEAFSNSPLLFRQQGYNPPMDRIKATAYEDIPEAENNTVVTNKVISSGAHFYDKNAVSAETFVFYTDEDGAGNYKITPETYRQQADLMITSGVNEMVYHGFPYVYNDEDKSYGEQGWSAFCSPYSNYDIPTTFGESDTFWPYVKSLNDYVARLQYLMKQGDPSVDVLVYLPLFASETSAQFTDVTSKLDANGIAWDWVNEELLQSATYENGSLMVNGKAYDAVVLPSIDSIELPVLQALDTLSKNGAPIAVYGTAPSKQPTYSDGDYAALDAQVAALASEITARENSPLLADASALISFMEKNTTPDVSYEANDALNFIRRDYGEMGELMFVRNTSSDATDYTLTFDSSVTKAYLLDARTGEIHETAVSGGRLSGSLAGLDSVVLLLSKGEVFGAGQLTAGDPLAAQQTSTVADLTDWTLSVSGEDVKDYTASGEAALGLWRDNDALKYCADPGSYTTTFTLDTVDPTKDYILKLGTLYGVPEVSVNGSAYTAVPLAPYELDITNLVQEGENTVTVKLTVALRNRLIGYALNGEDGNGLNADHYAQFKAGTLCKTGMTGVGTLTAVQTDRTVDPDSSSSSSSSTPSPSESQTPPSSSSQDGDLPQTGDKTPLLIVLLLTGSAAAAVVLMRRTKTN</sequence>
<dbReference type="Proteomes" id="UP000003340">
    <property type="component" value="Unassembled WGS sequence"/>
</dbReference>
<keyword evidence="4" id="KW-1185">Reference proteome</keyword>
<dbReference type="SUPFAM" id="SSF49785">
    <property type="entry name" value="Galactose-binding domain-like"/>
    <property type="match status" value="1"/>
</dbReference>
<dbReference type="AlphaFoldDB" id="C0EIZ6"/>
<protein>
    <submittedName>
        <fullName evidence="3">LPXTG-motif cell wall anchor domain protein</fullName>
    </submittedName>
</protein>
<dbReference type="InterPro" id="IPR053161">
    <property type="entry name" value="Ulvan_degrading_GH"/>
</dbReference>
<dbReference type="PANTHER" id="PTHR36848">
    <property type="entry name" value="DNA-BINDING PROTEIN (PUTATIVE SECRETED PROTEIN)-RELATED"/>
    <property type="match status" value="1"/>
</dbReference>
<dbReference type="HOGENOM" id="CLU_003772_1_0_9"/>
<dbReference type="InterPro" id="IPR008979">
    <property type="entry name" value="Galactose-bd-like_sf"/>
</dbReference>
<reference evidence="3 4" key="2">
    <citation type="submission" date="2009-02" db="EMBL/GenBank/DDBJ databases">
        <title>Draft genome sequence of Clostridium methylpentosum (DSM 5476).</title>
        <authorList>
            <person name="Sudarsanam P."/>
            <person name="Ley R."/>
            <person name="Guruge J."/>
            <person name="Turnbaugh P.J."/>
            <person name="Mahowald M."/>
            <person name="Liep D."/>
            <person name="Gordon J."/>
        </authorList>
    </citation>
    <scope>NUCLEOTIDE SEQUENCE [LARGE SCALE GENOMIC DNA]</scope>
    <source>
        <strain evidence="3 4">DSM 5476</strain>
    </source>
</reference>
<name>C0EIZ6_9FIRM</name>
<evidence type="ECO:0000256" key="1">
    <source>
        <dbReference type="SAM" id="MobiDB-lite"/>
    </source>
</evidence>
<dbReference type="eggNOG" id="COG3250">
    <property type="taxonomic scope" value="Bacteria"/>
</dbReference>
<evidence type="ECO:0000313" key="4">
    <source>
        <dbReference type="Proteomes" id="UP000003340"/>
    </source>
</evidence>
<reference evidence="3 4" key="1">
    <citation type="submission" date="2009-01" db="EMBL/GenBank/DDBJ databases">
        <authorList>
            <person name="Fulton L."/>
            <person name="Clifton S."/>
            <person name="Fulton B."/>
            <person name="Xu J."/>
            <person name="Minx P."/>
            <person name="Pepin K.H."/>
            <person name="Johnson M."/>
            <person name="Bhonagiri V."/>
            <person name="Nash W.E."/>
            <person name="Mardis E.R."/>
            <person name="Wilson R.K."/>
        </authorList>
    </citation>
    <scope>NUCLEOTIDE SEQUENCE [LARGE SCALE GENOMIC DNA]</scope>
    <source>
        <strain evidence="3 4">DSM 5476</strain>
    </source>
</reference>
<feature type="compositionally biased region" description="Low complexity" evidence="1">
    <location>
        <begin position="992"/>
        <end position="1015"/>
    </location>
</feature>
<evidence type="ECO:0000256" key="2">
    <source>
        <dbReference type="SAM" id="SignalP"/>
    </source>
</evidence>
<dbReference type="EMBL" id="ACEC01000136">
    <property type="protein sequence ID" value="EEG28461.1"/>
    <property type="molecule type" value="Genomic_DNA"/>
</dbReference>